<feature type="region of interest" description="Disordered" evidence="1">
    <location>
        <begin position="706"/>
        <end position="726"/>
    </location>
</feature>
<feature type="compositionally biased region" description="Basic residues" evidence="1">
    <location>
        <begin position="158"/>
        <end position="167"/>
    </location>
</feature>
<feature type="region of interest" description="Disordered" evidence="1">
    <location>
        <begin position="89"/>
        <end position="138"/>
    </location>
</feature>
<feature type="compositionally biased region" description="Polar residues" evidence="1">
    <location>
        <begin position="738"/>
        <end position="747"/>
    </location>
</feature>
<proteinExistence type="predicted"/>
<keyword evidence="2" id="KW-1185">Reference proteome</keyword>
<name>A0A915EQD8_9BILA</name>
<dbReference type="WBParaSite" id="jg8369">
    <property type="protein sequence ID" value="jg8369"/>
    <property type="gene ID" value="jg8369"/>
</dbReference>
<evidence type="ECO:0000256" key="1">
    <source>
        <dbReference type="SAM" id="MobiDB-lite"/>
    </source>
</evidence>
<evidence type="ECO:0000313" key="3">
    <source>
        <dbReference type="WBParaSite" id="jg8369"/>
    </source>
</evidence>
<feature type="compositionally biased region" description="Basic and acidic residues" evidence="1">
    <location>
        <begin position="128"/>
        <end position="138"/>
    </location>
</feature>
<accession>A0A915EQD8</accession>
<feature type="region of interest" description="Disordered" evidence="1">
    <location>
        <begin position="397"/>
        <end position="446"/>
    </location>
</feature>
<organism evidence="2 3">
    <name type="scientific">Ditylenchus dipsaci</name>
    <dbReference type="NCBI Taxonomy" id="166011"/>
    <lineage>
        <taxon>Eukaryota</taxon>
        <taxon>Metazoa</taxon>
        <taxon>Ecdysozoa</taxon>
        <taxon>Nematoda</taxon>
        <taxon>Chromadorea</taxon>
        <taxon>Rhabditida</taxon>
        <taxon>Tylenchina</taxon>
        <taxon>Tylenchomorpha</taxon>
        <taxon>Sphaerularioidea</taxon>
        <taxon>Anguinidae</taxon>
        <taxon>Anguininae</taxon>
        <taxon>Ditylenchus</taxon>
    </lineage>
</organism>
<feature type="compositionally biased region" description="Polar residues" evidence="1">
    <location>
        <begin position="176"/>
        <end position="225"/>
    </location>
</feature>
<sequence>MLKADSEVALAEQKRKQYAFQNSRSHSAPPRKRKWWYRKGPLREMGGSQQSLNYDRMVSRRLIGAIATWHDIHSNLLQLTLDQKDEEDKLNSPMRTDVPGRTSFISPPTSSSSSTPSTTKSTPNTGHKSAEEKRQRRGKERLELFVDKNQTISLLQQHHSRRQHHHLASGPDAEGQSKQGFQKLSIGNSSYYHSSTPNSPVGRSCDSPSHLQASSKFNWSTNSESALVHRASDRSDDSDSQQSEEESDYDTLISEELLDEIVELEKRSNSSKFSLSNPELTTGQLKAMFPELSEHWRLPANDLNNTNSTPLAESPAAGANSVFSFRKSSIAAIRSTLRRGSLAVAGGGTKATEKDPAPANIAPKNSWLRIYWKRMWLLGPLAGLVADSSDESARSAAPELVTRVDEEEVISPTQKKPLGPSLSWDPEKRSRSPSTTSRSRIQSDGKGIIKCNKLNRQLATSSDHNLLDNGHSANNPRRRKSSCYSTNSPRIYKKSSMDSDTALYDRLELEKSCLHCSIGADYRRQQLKAEIENAVKRLSRRLDNRRPSSSWPRVDEMPQDGSSLNSCEQIRRSMGTPDIVVSSFSSDDDPHIHCTSPVDICFAGSVGSPSSMSITSPGQKTNDLKFTFGSEVSSPRSSIASPFFGDGEVVSPMSPRDDAATPVSPFCDSLEASSPGGKPSNLLKPPGYTLPTGVVLTVEGAKQLRAAGDSGVGSSNSPPRSNSIDLSTLRRDIELFSVSSGETTDMGSDNDYEPATPAESVRTVRSRSHDPSQSPDHLLRRPSRIEHLSEIFRKALAKSPVVKRAAAMQEQEQKRVCKHRTSRYWLEEIDPHEHIWLPSSGPGSTSNSTDTECYIGEKDCEKVGDKRRCAACHIVAHTACFRCFLK</sequence>
<dbReference type="Proteomes" id="UP000887574">
    <property type="component" value="Unplaced"/>
</dbReference>
<reference evidence="3" key="1">
    <citation type="submission" date="2022-11" db="UniProtKB">
        <authorList>
            <consortium name="WormBaseParasite"/>
        </authorList>
    </citation>
    <scope>IDENTIFICATION</scope>
</reference>
<feature type="compositionally biased region" description="Polar residues" evidence="1">
    <location>
        <begin position="712"/>
        <end position="726"/>
    </location>
</feature>
<dbReference type="AlphaFoldDB" id="A0A915EQD8"/>
<protein>
    <submittedName>
        <fullName evidence="3">Uncharacterized protein</fullName>
    </submittedName>
</protein>
<feature type="region of interest" description="Disordered" evidence="1">
    <location>
        <begin position="652"/>
        <end position="685"/>
    </location>
</feature>
<evidence type="ECO:0000313" key="2">
    <source>
        <dbReference type="Proteomes" id="UP000887574"/>
    </source>
</evidence>
<feature type="region of interest" description="Disordered" evidence="1">
    <location>
        <begin position="738"/>
        <end position="782"/>
    </location>
</feature>
<feature type="compositionally biased region" description="Acidic residues" evidence="1">
    <location>
        <begin position="238"/>
        <end position="249"/>
    </location>
</feature>
<feature type="region of interest" description="Disordered" evidence="1">
    <location>
        <begin position="460"/>
        <end position="491"/>
    </location>
</feature>
<feature type="region of interest" description="Disordered" evidence="1">
    <location>
        <begin position="156"/>
        <end position="250"/>
    </location>
</feature>
<feature type="region of interest" description="Disordered" evidence="1">
    <location>
        <begin position="543"/>
        <end position="564"/>
    </location>
</feature>
<feature type="compositionally biased region" description="Low complexity" evidence="1">
    <location>
        <begin position="102"/>
        <end position="125"/>
    </location>
</feature>